<sequence>MATLDDLPDEVLLGVALFLGIKDICVLGATCQRVHAIATDSCLWRSLFMRHFAHLYACIDSTMVPSPGWLAPETWPPEARFLYARSGAASLMPPPCEPAAGLPAPFGNAFAMGKDWRWMYRVHAVVHDKRLAHGPGRKKVHRTMCAGDYTRGSLIYGVNVARDGTSWEEAYTPWQSDVQWRVECTPGVVSCFVRDFCIREWPATGRREWISYSRHAIDSVDEWAGASKVTIVADACNYRVEPTF</sequence>
<dbReference type="Proteomes" id="UP000202511">
    <property type="component" value="Segment"/>
</dbReference>
<evidence type="ECO:0000259" key="1">
    <source>
        <dbReference type="PROSITE" id="PS50181"/>
    </source>
</evidence>
<dbReference type="Pfam" id="PF12937">
    <property type="entry name" value="F-box-like"/>
    <property type="match status" value="1"/>
</dbReference>
<dbReference type="EMBL" id="KP136319">
    <property type="protein sequence ID" value="AJF97537.1"/>
    <property type="molecule type" value="Genomic_DNA"/>
</dbReference>
<organism evidence="2 3">
    <name type="scientific">Pandoravirus inopinatum</name>
    <dbReference type="NCBI Taxonomy" id="1605721"/>
    <lineage>
        <taxon>Viruses</taxon>
        <taxon>Pandoravirus</taxon>
    </lineage>
</organism>
<reference evidence="2 3" key="1">
    <citation type="journal article" date="2015" name="Parasitol. Res.">
        <title>Viruses in close associations with free-living amoebae.</title>
        <authorList>
            <person name="Scheid P."/>
        </authorList>
    </citation>
    <scope>NUCLEOTIDE SEQUENCE [LARGE SCALE GENOMIC DNA]</scope>
    <source>
        <strain evidence="2">KlaHel</strain>
    </source>
</reference>
<proteinExistence type="predicted"/>
<dbReference type="GeneID" id="23462454"/>
<dbReference type="SUPFAM" id="SSF81383">
    <property type="entry name" value="F-box domain"/>
    <property type="match status" value="1"/>
</dbReference>
<evidence type="ECO:0000313" key="2">
    <source>
        <dbReference type="EMBL" id="AJF97537.1"/>
    </source>
</evidence>
<dbReference type="RefSeq" id="YP_009119772.1">
    <property type="nucleotide sequence ID" value="NC_026440.1"/>
</dbReference>
<evidence type="ECO:0000313" key="3">
    <source>
        <dbReference type="Proteomes" id="UP000202511"/>
    </source>
</evidence>
<name>A0A0B5JCY2_9VIRU</name>
<dbReference type="PROSITE" id="PS50181">
    <property type="entry name" value="FBOX"/>
    <property type="match status" value="1"/>
</dbReference>
<protein>
    <submittedName>
        <fullName evidence="2">F-box domain protein</fullName>
    </submittedName>
</protein>
<dbReference type="InterPro" id="IPR001810">
    <property type="entry name" value="F-box_dom"/>
</dbReference>
<dbReference type="KEGG" id="vg:23462454"/>
<feature type="domain" description="F-box" evidence="1">
    <location>
        <begin position="1"/>
        <end position="47"/>
    </location>
</feature>
<dbReference type="InterPro" id="IPR036047">
    <property type="entry name" value="F-box-like_dom_sf"/>
</dbReference>
<accession>A0A0B5JCY2</accession>
<dbReference type="Gene3D" id="1.20.1280.50">
    <property type="match status" value="1"/>
</dbReference>